<evidence type="ECO:0000256" key="4">
    <source>
        <dbReference type="SAM" id="SignalP"/>
    </source>
</evidence>
<evidence type="ECO:0000256" key="2">
    <source>
        <dbReference type="ARBA" id="ARBA00022525"/>
    </source>
</evidence>
<organism evidence="6 7">
    <name type="scientific">Listeria weihenstephanensis</name>
    <dbReference type="NCBI Taxonomy" id="1006155"/>
    <lineage>
        <taxon>Bacteria</taxon>
        <taxon>Bacillati</taxon>
        <taxon>Bacillota</taxon>
        <taxon>Bacilli</taxon>
        <taxon>Bacillales</taxon>
        <taxon>Listeriaceae</taxon>
        <taxon>Listeria</taxon>
    </lineage>
</organism>
<dbReference type="RefSeq" id="WP_185426102.1">
    <property type="nucleotide sequence ID" value="NZ_JAARRL010000014.1"/>
</dbReference>
<protein>
    <recommendedName>
        <fullName evidence="5">SD-repeat containing protein B domain-containing protein</fullName>
    </recommendedName>
</protein>
<keyword evidence="3 4" id="KW-0732">Signal</keyword>
<comment type="subcellular location">
    <subcellularLocation>
        <location evidence="1">Secreted</location>
    </subcellularLocation>
</comment>
<dbReference type="Gene3D" id="2.60.40.10">
    <property type="entry name" value="Immunoglobulins"/>
    <property type="match status" value="1"/>
</dbReference>
<dbReference type="Pfam" id="PF17210">
    <property type="entry name" value="SdrD_B"/>
    <property type="match status" value="1"/>
</dbReference>
<dbReference type="EMBL" id="JAARRL010000014">
    <property type="protein sequence ID" value="MBC1500900.1"/>
    <property type="molecule type" value="Genomic_DNA"/>
</dbReference>
<comment type="caution">
    <text evidence="6">The sequence shown here is derived from an EMBL/GenBank/DDBJ whole genome shotgun (WGS) entry which is preliminary data.</text>
</comment>
<sequence length="496" mass="53398">MKHHLGKKLLAFVLILVMAISVFAPAANASFLNPSIYTLSGTVYADTNSNGIMELHKLDLPQANMTVTLHKTQADAIAGTNVAATAKTNAVGVYNFTKLQKGTYFVKYGTDASIKPIAQKNSALDAAGKQIPGVSKITINTLNIVTWADLATKKVTNLTMTPFEDLNVNGLKDANESVMNGKTIIFLNLEKTAELIQSGRLSEFDLSSNITSALSGSLDIEDAILFRTSSKLAPIALPEVDPGMYVMIRSPFNLTLGDLIGNLKKINALVDIISGGDIQKLLDDPTLLDTGDASTTPDNEYIKALATFLPKAIDAVEKVDVDKYLGTQAGTSVNSVLGDAKSIANLLNHIPAMRFAKVDIWGNTYDLTALKFTKTTNFDFGIRKLPTIKGNLYIDANNNGILDSGEKSKIVALTIYDKDGKVLRTVNSASYTTAFTIDKIPFNTDLYLGVGGTDAYAPVYNGTVPEALKGIRLVGKYNFSTKTAVQNIQQDIRLLP</sequence>
<proteinExistence type="predicted"/>
<evidence type="ECO:0000313" key="6">
    <source>
        <dbReference type="EMBL" id="MBC1500900.1"/>
    </source>
</evidence>
<accession>A0A841Z6M1</accession>
<dbReference type="InterPro" id="IPR033764">
    <property type="entry name" value="Sdr_B"/>
</dbReference>
<evidence type="ECO:0000256" key="3">
    <source>
        <dbReference type="ARBA" id="ARBA00022729"/>
    </source>
</evidence>
<evidence type="ECO:0000313" key="7">
    <source>
        <dbReference type="Proteomes" id="UP000564536"/>
    </source>
</evidence>
<feature type="signal peptide" evidence="4">
    <location>
        <begin position="1"/>
        <end position="26"/>
    </location>
</feature>
<reference evidence="6 7" key="1">
    <citation type="submission" date="2020-03" db="EMBL/GenBank/DDBJ databases">
        <title>Soil Listeria distribution.</title>
        <authorList>
            <person name="Liao J."/>
            <person name="Wiedmann M."/>
        </authorList>
    </citation>
    <scope>NUCLEOTIDE SEQUENCE [LARGE SCALE GENOMIC DNA]</scope>
    <source>
        <strain evidence="6 7">FSL L7-1523</strain>
    </source>
</reference>
<dbReference type="SUPFAM" id="SSF117074">
    <property type="entry name" value="Hypothetical protein PA1324"/>
    <property type="match status" value="2"/>
</dbReference>
<gene>
    <name evidence="6" type="ORF">HB943_09800</name>
</gene>
<evidence type="ECO:0000256" key="1">
    <source>
        <dbReference type="ARBA" id="ARBA00004613"/>
    </source>
</evidence>
<feature type="domain" description="SD-repeat containing protein B" evidence="5">
    <location>
        <begin position="40"/>
        <end position="127"/>
    </location>
</feature>
<name>A0A841Z6M1_9LIST</name>
<dbReference type="GO" id="GO:0005576">
    <property type="term" value="C:extracellular region"/>
    <property type="evidence" value="ECO:0007669"/>
    <property type="project" value="UniProtKB-SubCell"/>
</dbReference>
<dbReference type="InterPro" id="IPR013783">
    <property type="entry name" value="Ig-like_fold"/>
</dbReference>
<keyword evidence="2" id="KW-0964">Secreted</keyword>
<evidence type="ECO:0000259" key="5">
    <source>
        <dbReference type="Pfam" id="PF17210"/>
    </source>
</evidence>
<dbReference type="Proteomes" id="UP000564536">
    <property type="component" value="Unassembled WGS sequence"/>
</dbReference>
<dbReference type="AlphaFoldDB" id="A0A841Z6M1"/>
<feature type="chain" id="PRO_5038755583" description="SD-repeat containing protein B domain-containing protein" evidence="4">
    <location>
        <begin position="27"/>
        <end position="496"/>
    </location>
</feature>